<dbReference type="PANTHER" id="PTHR15597">
    <property type="entry name" value="ATAXIN 2-BINDING PROTEIN 1-RELATED"/>
    <property type="match status" value="1"/>
</dbReference>
<protein>
    <recommendedName>
        <fullName evidence="10">RRM domain-containing protein</fullName>
    </recommendedName>
</protein>
<keyword evidence="7" id="KW-0539">Nucleus</keyword>
<dbReference type="Pfam" id="PF00076">
    <property type="entry name" value="RRM_1"/>
    <property type="match status" value="1"/>
</dbReference>
<dbReference type="GO" id="GO:0000381">
    <property type="term" value="P:regulation of alternative mRNA splicing, via spliceosome"/>
    <property type="evidence" value="ECO:0007669"/>
    <property type="project" value="InterPro"/>
</dbReference>
<dbReference type="AlphaFoldDB" id="A0AA88HVM6"/>
<dbReference type="InterPro" id="IPR035979">
    <property type="entry name" value="RBD_domain_sf"/>
</dbReference>
<evidence type="ECO:0000256" key="2">
    <source>
        <dbReference type="ARBA" id="ARBA00004496"/>
    </source>
</evidence>
<keyword evidence="4" id="KW-0507">mRNA processing</keyword>
<dbReference type="SMART" id="SM00360">
    <property type="entry name" value="RRM"/>
    <property type="match status" value="1"/>
</dbReference>
<evidence type="ECO:0000259" key="10">
    <source>
        <dbReference type="PROSITE" id="PS50102"/>
    </source>
</evidence>
<proteinExistence type="predicted"/>
<comment type="caution">
    <text evidence="11">The sequence shown here is derived from an EMBL/GenBank/DDBJ whole genome shotgun (WGS) entry which is preliminary data.</text>
</comment>
<feature type="site" description="Interaction with RNA" evidence="8">
    <location>
        <position position="202"/>
    </location>
</feature>
<dbReference type="GO" id="GO:0005634">
    <property type="term" value="C:nucleus"/>
    <property type="evidence" value="ECO:0007669"/>
    <property type="project" value="UniProtKB-SubCell"/>
</dbReference>
<evidence type="ECO:0000313" key="11">
    <source>
        <dbReference type="EMBL" id="KAK2714819.1"/>
    </source>
</evidence>
<evidence type="ECO:0000256" key="7">
    <source>
        <dbReference type="ARBA" id="ARBA00023242"/>
    </source>
</evidence>
<accession>A0AA88HVM6</accession>
<dbReference type="EMBL" id="JAVRJZ010000013">
    <property type="protein sequence ID" value="KAK2714819.1"/>
    <property type="molecule type" value="Genomic_DNA"/>
</dbReference>
<keyword evidence="5 8" id="KW-0694">RNA-binding</keyword>
<dbReference type="GO" id="GO:0003729">
    <property type="term" value="F:mRNA binding"/>
    <property type="evidence" value="ECO:0007669"/>
    <property type="project" value="TreeGrafter"/>
</dbReference>
<organism evidence="11 12">
    <name type="scientific">Artemia franciscana</name>
    <name type="common">Brine shrimp</name>
    <name type="synonym">Artemia sanfranciscana</name>
    <dbReference type="NCBI Taxonomy" id="6661"/>
    <lineage>
        <taxon>Eukaryota</taxon>
        <taxon>Metazoa</taxon>
        <taxon>Ecdysozoa</taxon>
        <taxon>Arthropoda</taxon>
        <taxon>Crustacea</taxon>
        <taxon>Branchiopoda</taxon>
        <taxon>Anostraca</taxon>
        <taxon>Artemiidae</taxon>
        <taxon>Artemia</taxon>
    </lineage>
</organism>
<keyword evidence="6" id="KW-0508">mRNA splicing</keyword>
<dbReference type="FunFam" id="3.30.70.330:FF:000375">
    <property type="entry name" value="RNA binding fox-1 homolog 1"/>
    <property type="match status" value="1"/>
</dbReference>
<feature type="site" description="Interaction with RNA" evidence="8">
    <location>
        <position position="192"/>
    </location>
</feature>
<dbReference type="GO" id="GO:0007399">
    <property type="term" value="P:nervous system development"/>
    <property type="evidence" value="ECO:0007669"/>
    <property type="project" value="InterPro"/>
</dbReference>
<dbReference type="InterPro" id="IPR034237">
    <property type="entry name" value="FOX1_RRM"/>
</dbReference>
<feature type="domain" description="RRM" evidence="10">
    <location>
        <begin position="125"/>
        <end position="201"/>
    </location>
</feature>
<dbReference type="SUPFAM" id="SSF54928">
    <property type="entry name" value="RNA-binding domain, RBD"/>
    <property type="match status" value="1"/>
</dbReference>
<evidence type="ECO:0000313" key="12">
    <source>
        <dbReference type="Proteomes" id="UP001187531"/>
    </source>
</evidence>
<feature type="site" description="Interaction with RNA" evidence="8">
    <location>
        <position position="135"/>
    </location>
</feature>
<keyword evidence="3" id="KW-0963">Cytoplasm</keyword>
<gene>
    <name evidence="11" type="ORF">QYM36_009130</name>
</gene>
<feature type="compositionally biased region" description="Low complexity" evidence="9">
    <location>
        <begin position="100"/>
        <end position="119"/>
    </location>
</feature>
<keyword evidence="12" id="KW-1185">Reference proteome</keyword>
<dbReference type="InterPro" id="IPR012677">
    <property type="entry name" value="Nucleotide-bd_a/b_plait_sf"/>
</dbReference>
<evidence type="ECO:0000256" key="8">
    <source>
        <dbReference type="PIRSR" id="PIRSR037932-1"/>
    </source>
</evidence>
<sequence length="354" mass="36595">MVQTGLPVQNPFQQFGTSTNADGTTNTMLNIKMENGVLKADTTIKDNITVDTSHMNQPTTDSDAESQAAAVAQAQANLASLTNPLAFALAMSGQTQAQMASPGATPNTTAASSSPTPGGKVDIPKRLHVSNIPFRFRDPDLRAMFGQFGSILDVEIIFNERGSKGFGFVTFANSSDADKAREKLHGTVVEGRKIEVNNATARVQSKKPATAVPSDLANLEAAMALRGVAIQRRGTRPLTAGLAAAALARPTSLAALGLPAMYAAYDPLFGAQMPLQAAASASYLNNPAAAQLVANYTAAARAYAGATGAQQMAAYAALPAGIAASAASADPYLSSIGPVTAGLLRGTYQRYAPY</sequence>
<dbReference type="PROSITE" id="PS50102">
    <property type="entry name" value="RRM"/>
    <property type="match status" value="1"/>
</dbReference>
<evidence type="ECO:0000256" key="5">
    <source>
        <dbReference type="ARBA" id="ARBA00022884"/>
    </source>
</evidence>
<reference evidence="11" key="1">
    <citation type="submission" date="2023-07" db="EMBL/GenBank/DDBJ databases">
        <title>Chromosome-level genome assembly of Artemia franciscana.</title>
        <authorList>
            <person name="Jo E."/>
        </authorList>
    </citation>
    <scope>NUCLEOTIDE SEQUENCE</scope>
    <source>
        <tissue evidence="11">Whole body</tissue>
    </source>
</reference>
<evidence type="ECO:0000256" key="3">
    <source>
        <dbReference type="ARBA" id="ARBA00022490"/>
    </source>
</evidence>
<evidence type="ECO:0000256" key="9">
    <source>
        <dbReference type="SAM" id="MobiDB-lite"/>
    </source>
</evidence>
<feature type="site" description="Interaction with RNA" evidence="8">
    <location>
        <position position="164"/>
    </location>
</feature>
<evidence type="ECO:0000256" key="4">
    <source>
        <dbReference type="ARBA" id="ARBA00022664"/>
    </source>
</evidence>
<dbReference type="InterPro" id="IPR000504">
    <property type="entry name" value="RRM_dom"/>
</dbReference>
<feature type="site" description="Interaction with RNA" evidence="8">
    <location>
        <position position="134"/>
    </location>
</feature>
<evidence type="ECO:0000256" key="6">
    <source>
        <dbReference type="ARBA" id="ARBA00023187"/>
    </source>
</evidence>
<dbReference type="PANTHER" id="PTHR15597:SF22">
    <property type="entry name" value="RNA-BINDING FOX PROTEIN 1, ISOFORM H"/>
    <property type="match status" value="1"/>
</dbReference>
<feature type="site" description="Interaction with RNA" evidence="8">
    <location>
        <position position="168"/>
    </location>
</feature>
<dbReference type="GO" id="GO:0008380">
    <property type="term" value="P:RNA splicing"/>
    <property type="evidence" value="ECO:0007669"/>
    <property type="project" value="UniProtKB-KW"/>
</dbReference>
<feature type="site" description="Interaction with RNA" evidence="8">
    <location>
        <position position="126"/>
    </location>
</feature>
<comment type="subcellular location">
    <subcellularLocation>
        <location evidence="2">Cytoplasm</location>
    </subcellularLocation>
    <subcellularLocation>
        <location evidence="1">Nucleus</location>
    </subcellularLocation>
</comment>
<dbReference type="GO" id="GO:0005737">
    <property type="term" value="C:cytoplasm"/>
    <property type="evidence" value="ECO:0007669"/>
    <property type="project" value="UniProtKB-SubCell"/>
</dbReference>
<dbReference type="Proteomes" id="UP001187531">
    <property type="component" value="Unassembled WGS sequence"/>
</dbReference>
<feature type="region of interest" description="Disordered" evidence="9">
    <location>
        <begin position="1"/>
        <end position="23"/>
    </location>
</feature>
<feature type="site" description="Interaction with RNA" evidence="8">
    <location>
        <position position="159"/>
    </location>
</feature>
<evidence type="ECO:0000256" key="1">
    <source>
        <dbReference type="ARBA" id="ARBA00004123"/>
    </source>
</evidence>
<feature type="region of interest" description="Disordered" evidence="9">
    <location>
        <begin position="98"/>
        <end position="124"/>
    </location>
</feature>
<dbReference type="CDD" id="cd12407">
    <property type="entry name" value="RRM_FOX1_like"/>
    <property type="match status" value="1"/>
</dbReference>
<dbReference type="InterPro" id="IPR047131">
    <property type="entry name" value="RBFOX1-like"/>
</dbReference>
<dbReference type="Gene3D" id="3.30.70.330">
    <property type="match status" value="1"/>
</dbReference>
<dbReference type="GO" id="GO:0006397">
    <property type="term" value="P:mRNA processing"/>
    <property type="evidence" value="ECO:0007669"/>
    <property type="project" value="UniProtKB-KW"/>
</dbReference>
<name>A0AA88HVM6_ARTSF</name>